<evidence type="ECO:0000256" key="2">
    <source>
        <dbReference type="ARBA" id="ARBA00023015"/>
    </source>
</evidence>
<dbReference type="Gene3D" id="1.10.10.10">
    <property type="entry name" value="Winged helix-like DNA-binding domain superfamily/Winged helix DNA-binding domain"/>
    <property type="match status" value="1"/>
</dbReference>
<dbReference type="GO" id="GO:0003700">
    <property type="term" value="F:DNA-binding transcription factor activity"/>
    <property type="evidence" value="ECO:0007669"/>
    <property type="project" value="InterPro"/>
</dbReference>
<dbReference type="FunFam" id="1.10.10.10:FF:000001">
    <property type="entry name" value="LysR family transcriptional regulator"/>
    <property type="match status" value="1"/>
</dbReference>
<dbReference type="PRINTS" id="PR00039">
    <property type="entry name" value="HTHLYSR"/>
</dbReference>
<dbReference type="Pfam" id="PF00126">
    <property type="entry name" value="HTH_1"/>
    <property type="match status" value="1"/>
</dbReference>
<dbReference type="InterPro" id="IPR036390">
    <property type="entry name" value="WH_DNA-bd_sf"/>
</dbReference>
<evidence type="ECO:0000256" key="1">
    <source>
        <dbReference type="ARBA" id="ARBA00009437"/>
    </source>
</evidence>
<reference evidence="6" key="2">
    <citation type="journal article" date="2021" name="PeerJ">
        <title>Extensive microbial diversity within the chicken gut microbiome revealed by metagenomics and culture.</title>
        <authorList>
            <person name="Gilroy R."/>
            <person name="Ravi A."/>
            <person name="Getino M."/>
            <person name="Pursley I."/>
            <person name="Horton D.L."/>
            <person name="Alikhan N.F."/>
            <person name="Baker D."/>
            <person name="Gharbi K."/>
            <person name="Hall N."/>
            <person name="Watson M."/>
            <person name="Adriaenssens E.M."/>
            <person name="Foster-Nyarko E."/>
            <person name="Jarju S."/>
            <person name="Secka A."/>
            <person name="Antonio M."/>
            <person name="Oren A."/>
            <person name="Chaudhuri R.R."/>
            <person name="La Ragione R."/>
            <person name="Hildebrand F."/>
            <person name="Pallen M.J."/>
        </authorList>
    </citation>
    <scope>NUCLEOTIDE SEQUENCE</scope>
    <source>
        <strain evidence="6">CHK176-22527</strain>
    </source>
</reference>
<dbReference type="PROSITE" id="PS50931">
    <property type="entry name" value="HTH_LYSR"/>
    <property type="match status" value="1"/>
</dbReference>
<comment type="similarity">
    <text evidence="1">Belongs to the LysR transcriptional regulatory family.</text>
</comment>
<dbReference type="SUPFAM" id="SSF46785">
    <property type="entry name" value="Winged helix' DNA-binding domain"/>
    <property type="match status" value="1"/>
</dbReference>
<keyword evidence="2" id="KW-0805">Transcription regulation</keyword>
<gene>
    <name evidence="6" type="ORF">IAD12_03745</name>
</gene>
<dbReference type="SUPFAM" id="SSF53850">
    <property type="entry name" value="Periplasmic binding protein-like II"/>
    <property type="match status" value="1"/>
</dbReference>
<dbReference type="Gene3D" id="3.40.190.10">
    <property type="entry name" value="Periplasmic binding protein-like II"/>
    <property type="match status" value="2"/>
</dbReference>
<evidence type="ECO:0000313" key="6">
    <source>
        <dbReference type="EMBL" id="HIT99350.1"/>
    </source>
</evidence>
<accession>A0A9D1KVQ7</accession>
<dbReference type="InterPro" id="IPR036388">
    <property type="entry name" value="WH-like_DNA-bd_sf"/>
</dbReference>
<dbReference type="AlphaFoldDB" id="A0A9D1KVQ7"/>
<sequence length="282" mass="32364">MEMFLLEQFVAFAKNGTLTKAAEELHISQPALSRSMKKIEEELGVSLFERHGNRIELNETGKVAAEYAQRVLEAEREMFEKTVAFERSRRSIVFGVCAFLPANMIVPILQKCFGGMSLTFEIADDDRLLSGLRRGIYDFVVLHEKPKDKDVYYMKYMDEHLHISLPRTHRLAERKQLSFRDLRGETILAHGGSGFWLDICKRNLRDVKLIVQDSIDSLSELVDASSLPAFDSDRTVQHGEISEERVTIPLTDDEAYAVYYLVCMRSQTKKYAPVFRVIDNIC</sequence>
<evidence type="ECO:0000313" key="7">
    <source>
        <dbReference type="Proteomes" id="UP000824159"/>
    </source>
</evidence>
<feature type="domain" description="HTH lysR-type" evidence="5">
    <location>
        <begin position="1"/>
        <end position="58"/>
    </location>
</feature>
<comment type="caution">
    <text evidence="6">The sequence shown here is derived from an EMBL/GenBank/DDBJ whole genome shotgun (WGS) entry which is preliminary data.</text>
</comment>
<dbReference type="Proteomes" id="UP000824159">
    <property type="component" value="Unassembled WGS sequence"/>
</dbReference>
<proteinExistence type="inferred from homology"/>
<dbReference type="EMBL" id="DVLX01000040">
    <property type="protein sequence ID" value="HIT99350.1"/>
    <property type="molecule type" value="Genomic_DNA"/>
</dbReference>
<evidence type="ECO:0000256" key="3">
    <source>
        <dbReference type="ARBA" id="ARBA00023125"/>
    </source>
</evidence>
<reference evidence="6" key="1">
    <citation type="submission" date="2020-10" db="EMBL/GenBank/DDBJ databases">
        <authorList>
            <person name="Gilroy R."/>
        </authorList>
    </citation>
    <scope>NUCLEOTIDE SEQUENCE</scope>
    <source>
        <strain evidence="6">CHK176-22527</strain>
    </source>
</reference>
<keyword evidence="3" id="KW-0238">DNA-binding</keyword>
<dbReference type="GO" id="GO:0032993">
    <property type="term" value="C:protein-DNA complex"/>
    <property type="evidence" value="ECO:0007669"/>
    <property type="project" value="TreeGrafter"/>
</dbReference>
<keyword evidence="4" id="KW-0804">Transcription</keyword>
<name>A0A9D1KVQ7_9FIRM</name>
<dbReference type="GO" id="GO:0003677">
    <property type="term" value="F:DNA binding"/>
    <property type="evidence" value="ECO:0007669"/>
    <property type="project" value="UniProtKB-KW"/>
</dbReference>
<dbReference type="Pfam" id="PF03466">
    <property type="entry name" value="LysR_substrate"/>
    <property type="match status" value="1"/>
</dbReference>
<organism evidence="6 7">
    <name type="scientific">Candidatus Allocopromorpha excrementavium</name>
    <dbReference type="NCBI Taxonomy" id="2840741"/>
    <lineage>
        <taxon>Bacteria</taxon>
        <taxon>Bacillati</taxon>
        <taxon>Bacillota</taxon>
        <taxon>Clostridia</taxon>
        <taxon>Eubacteriales</taxon>
        <taxon>Eubacteriaceae</taxon>
        <taxon>Eubacteriaceae incertae sedis</taxon>
        <taxon>Candidatus Allocopromorpha</taxon>
    </lineage>
</organism>
<dbReference type="PANTHER" id="PTHR30346">
    <property type="entry name" value="TRANSCRIPTIONAL DUAL REGULATOR HCAR-RELATED"/>
    <property type="match status" value="1"/>
</dbReference>
<protein>
    <submittedName>
        <fullName evidence="6">LysR family transcriptional regulator</fullName>
    </submittedName>
</protein>
<evidence type="ECO:0000256" key="4">
    <source>
        <dbReference type="ARBA" id="ARBA00023163"/>
    </source>
</evidence>
<dbReference type="InterPro" id="IPR005119">
    <property type="entry name" value="LysR_subst-bd"/>
</dbReference>
<evidence type="ECO:0000259" key="5">
    <source>
        <dbReference type="PROSITE" id="PS50931"/>
    </source>
</evidence>
<dbReference type="PANTHER" id="PTHR30346:SF28">
    <property type="entry name" value="HTH-TYPE TRANSCRIPTIONAL REGULATOR CYNR"/>
    <property type="match status" value="1"/>
</dbReference>
<dbReference type="InterPro" id="IPR000847">
    <property type="entry name" value="LysR_HTH_N"/>
</dbReference>